<dbReference type="Proteomes" id="UP001215598">
    <property type="component" value="Unassembled WGS sequence"/>
</dbReference>
<gene>
    <name evidence="1" type="ORF">B0H16DRAFT_1491794</name>
</gene>
<keyword evidence="2" id="KW-1185">Reference proteome</keyword>
<comment type="caution">
    <text evidence="1">The sequence shown here is derived from an EMBL/GenBank/DDBJ whole genome shotgun (WGS) entry which is preliminary data.</text>
</comment>
<name>A0AAD7KGM9_9AGAR</name>
<proteinExistence type="predicted"/>
<organism evidence="1 2">
    <name type="scientific">Mycena metata</name>
    <dbReference type="NCBI Taxonomy" id="1033252"/>
    <lineage>
        <taxon>Eukaryota</taxon>
        <taxon>Fungi</taxon>
        <taxon>Dikarya</taxon>
        <taxon>Basidiomycota</taxon>
        <taxon>Agaricomycotina</taxon>
        <taxon>Agaricomycetes</taxon>
        <taxon>Agaricomycetidae</taxon>
        <taxon>Agaricales</taxon>
        <taxon>Marasmiineae</taxon>
        <taxon>Mycenaceae</taxon>
        <taxon>Mycena</taxon>
    </lineage>
</organism>
<evidence type="ECO:0000313" key="2">
    <source>
        <dbReference type="Proteomes" id="UP001215598"/>
    </source>
</evidence>
<reference evidence="1" key="1">
    <citation type="submission" date="2023-03" db="EMBL/GenBank/DDBJ databases">
        <title>Massive genome expansion in bonnet fungi (Mycena s.s.) driven by repeated elements and novel gene families across ecological guilds.</title>
        <authorList>
            <consortium name="Lawrence Berkeley National Laboratory"/>
            <person name="Harder C.B."/>
            <person name="Miyauchi S."/>
            <person name="Viragh M."/>
            <person name="Kuo A."/>
            <person name="Thoen E."/>
            <person name="Andreopoulos B."/>
            <person name="Lu D."/>
            <person name="Skrede I."/>
            <person name="Drula E."/>
            <person name="Henrissat B."/>
            <person name="Morin E."/>
            <person name="Kohler A."/>
            <person name="Barry K."/>
            <person name="LaButti K."/>
            <person name="Morin E."/>
            <person name="Salamov A."/>
            <person name="Lipzen A."/>
            <person name="Mereny Z."/>
            <person name="Hegedus B."/>
            <person name="Baldrian P."/>
            <person name="Stursova M."/>
            <person name="Weitz H."/>
            <person name="Taylor A."/>
            <person name="Grigoriev I.V."/>
            <person name="Nagy L.G."/>
            <person name="Martin F."/>
            <person name="Kauserud H."/>
        </authorList>
    </citation>
    <scope>NUCLEOTIDE SEQUENCE</scope>
    <source>
        <strain evidence="1">CBHHK182m</strain>
    </source>
</reference>
<protein>
    <submittedName>
        <fullName evidence="1">Uncharacterized protein</fullName>
    </submittedName>
</protein>
<dbReference type="AlphaFoldDB" id="A0AAD7KGM9"/>
<feature type="non-terminal residue" evidence="1">
    <location>
        <position position="1"/>
    </location>
</feature>
<evidence type="ECO:0000313" key="1">
    <source>
        <dbReference type="EMBL" id="KAJ7784248.1"/>
    </source>
</evidence>
<sequence>RLTHALALVNNEVTEVSSKTLLHEPAEATTISSHAQSVGWIRGSRPRWRRRTTCSRSGTRRASGHGWWRRFAVLKERTSKLQTDVRRLQNALEEQREHRLESSESIIVDARARLEALHRATTGVGAGVSQVARNELTTIIETLVSDNEMLKRDNAELPRGCIMPLTTGTETKSV</sequence>
<accession>A0AAD7KGM9</accession>
<dbReference type="EMBL" id="JARKIB010000002">
    <property type="protein sequence ID" value="KAJ7784248.1"/>
    <property type="molecule type" value="Genomic_DNA"/>
</dbReference>